<keyword evidence="3 5" id="KW-1133">Transmembrane helix</keyword>
<reference evidence="7" key="1">
    <citation type="journal article" date="2020" name="Nature">
        <title>Giant virus diversity and host interactions through global metagenomics.</title>
        <authorList>
            <person name="Schulz F."/>
            <person name="Roux S."/>
            <person name="Paez-Espino D."/>
            <person name="Jungbluth S."/>
            <person name="Walsh D.A."/>
            <person name="Denef V.J."/>
            <person name="McMahon K.D."/>
            <person name="Konstantinidis K.T."/>
            <person name="Eloe-Fadrosh E.A."/>
            <person name="Kyrpides N.C."/>
            <person name="Woyke T."/>
        </authorList>
    </citation>
    <scope>NUCLEOTIDE SEQUENCE</scope>
    <source>
        <strain evidence="7">GVMAG-M-3300023179-90</strain>
    </source>
</reference>
<feature type="transmembrane region" description="Helical" evidence="5">
    <location>
        <begin position="83"/>
        <end position="103"/>
    </location>
</feature>
<sequence length="211" mass="25254">MFLQFLKSSFFVLSIFGSSIFTAYNLCKIKKIHFINPELIKHKSKFGEYMITIGNTIFPVFTTTTCINVYFMERFDTNKHSFLQTLLNCAAYSIIAEMSYYVYHRAIHHKYVYKQIHSKHHENIVVYPLDSLYFTSIDIICYVSCLHSPLLFIKMDWFEYFIALYFYVTMGFLSHSNLCYNHHVLHHKLFKCNYCLVFPFFDIAFQTLRMK</sequence>
<evidence type="ECO:0000259" key="6">
    <source>
        <dbReference type="Pfam" id="PF04116"/>
    </source>
</evidence>
<dbReference type="AlphaFoldDB" id="A0A6C0HCB2"/>
<keyword evidence="4 5" id="KW-0472">Membrane</keyword>
<feature type="transmembrane region" description="Helical" evidence="5">
    <location>
        <begin position="48"/>
        <end position="71"/>
    </location>
</feature>
<feature type="transmembrane region" description="Helical" evidence="5">
    <location>
        <begin position="124"/>
        <end position="145"/>
    </location>
</feature>
<evidence type="ECO:0000313" key="7">
    <source>
        <dbReference type="EMBL" id="QHT77775.1"/>
    </source>
</evidence>
<keyword evidence="2 5" id="KW-0812">Transmembrane</keyword>
<evidence type="ECO:0000256" key="2">
    <source>
        <dbReference type="ARBA" id="ARBA00022692"/>
    </source>
</evidence>
<dbReference type="GO" id="GO:0008610">
    <property type="term" value="P:lipid biosynthetic process"/>
    <property type="evidence" value="ECO:0007669"/>
    <property type="project" value="InterPro"/>
</dbReference>
<evidence type="ECO:0000256" key="5">
    <source>
        <dbReference type="SAM" id="Phobius"/>
    </source>
</evidence>
<feature type="transmembrane region" description="Helical" evidence="5">
    <location>
        <begin position="6"/>
        <end position="27"/>
    </location>
</feature>
<dbReference type="PANTHER" id="PTHR11863">
    <property type="entry name" value="STEROL DESATURASE"/>
    <property type="match status" value="1"/>
</dbReference>
<dbReference type="GO" id="GO:0005506">
    <property type="term" value="F:iron ion binding"/>
    <property type="evidence" value="ECO:0007669"/>
    <property type="project" value="InterPro"/>
</dbReference>
<evidence type="ECO:0000256" key="1">
    <source>
        <dbReference type="ARBA" id="ARBA00004370"/>
    </source>
</evidence>
<dbReference type="GO" id="GO:0016020">
    <property type="term" value="C:membrane"/>
    <property type="evidence" value="ECO:0007669"/>
    <property type="project" value="UniProtKB-SubCell"/>
</dbReference>
<evidence type="ECO:0000256" key="3">
    <source>
        <dbReference type="ARBA" id="ARBA00022989"/>
    </source>
</evidence>
<dbReference type="InterPro" id="IPR006694">
    <property type="entry name" value="Fatty_acid_hydroxylase"/>
</dbReference>
<feature type="transmembrane region" description="Helical" evidence="5">
    <location>
        <begin position="157"/>
        <end position="180"/>
    </location>
</feature>
<name>A0A6C0HCB2_9ZZZZ</name>
<dbReference type="Pfam" id="PF04116">
    <property type="entry name" value="FA_hydroxylase"/>
    <property type="match status" value="1"/>
</dbReference>
<dbReference type="InterPro" id="IPR050307">
    <property type="entry name" value="Sterol_Desaturase_Related"/>
</dbReference>
<dbReference type="EMBL" id="MN739921">
    <property type="protein sequence ID" value="QHT77775.1"/>
    <property type="molecule type" value="Genomic_DNA"/>
</dbReference>
<accession>A0A6C0HCB2</accession>
<comment type="subcellular location">
    <subcellularLocation>
        <location evidence="1">Membrane</location>
    </subcellularLocation>
</comment>
<organism evidence="7">
    <name type="scientific">viral metagenome</name>
    <dbReference type="NCBI Taxonomy" id="1070528"/>
    <lineage>
        <taxon>unclassified sequences</taxon>
        <taxon>metagenomes</taxon>
        <taxon>organismal metagenomes</taxon>
    </lineage>
</organism>
<proteinExistence type="predicted"/>
<evidence type="ECO:0000256" key="4">
    <source>
        <dbReference type="ARBA" id="ARBA00023136"/>
    </source>
</evidence>
<dbReference type="GO" id="GO:0016491">
    <property type="term" value="F:oxidoreductase activity"/>
    <property type="evidence" value="ECO:0007669"/>
    <property type="project" value="InterPro"/>
</dbReference>
<feature type="domain" description="Fatty acid hydroxylase" evidence="6">
    <location>
        <begin position="90"/>
        <end position="207"/>
    </location>
</feature>
<protein>
    <recommendedName>
        <fullName evidence="6">Fatty acid hydroxylase domain-containing protein</fullName>
    </recommendedName>
</protein>